<dbReference type="Gene3D" id="3.30.70.270">
    <property type="match status" value="1"/>
</dbReference>
<reference evidence="3" key="1">
    <citation type="journal article" date="2020" name="mSystems">
        <title>Genome- and Community-Level Interaction Insights into Carbon Utilization and Element Cycling Functions of Hydrothermarchaeota in Hydrothermal Sediment.</title>
        <authorList>
            <person name="Zhou Z."/>
            <person name="Liu Y."/>
            <person name="Xu W."/>
            <person name="Pan J."/>
            <person name="Luo Z.H."/>
            <person name="Li M."/>
        </authorList>
    </citation>
    <scope>NUCLEOTIDE SEQUENCE [LARGE SCALE GENOMIC DNA]</scope>
    <source>
        <strain evidence="3">SpSt-754</strain>
    </source>
</reference>
<protein>
    <submittedName>
        <fullName evidence="3">GGDEF domain-containing protein</fullName>
    </submittedName>
</protein>
<name>A0A7V3KPQ7_UNCW3</name>
<dbReference type="AlphaFoldDB" id="A0A7V3KPQ7"/>
<dbReference type="InterPro" id="IPR000160">
    <property type="entry name" value="GGDEF_dom"/>
</dbReference>
<dbReference type="GO" id="GO:0043709">
    <property type="term" value="P:cell adhesion involved in single-species biofilm formation"/>
    <property type="evidence" value="ECO:0007669"/>
    <property type="project" value="TreeGrafter"/>
</dbReference>
<feature type="transmembrane region" description="Helical" evidence="1">
    <location>
        <begin position="13"/>
        <end position="30"/>
    </location>
</feature>
<dbReference type="CDD" id="cd01949">
    <property type="entry name" value="GGDEF"/>
    <property type="match status" value="1"/>
</dbReference>
<dbReference type="EMBL" id="DTGD01000238">
    <property type="protein sequence ID" value="HGB36498.1"/>
    <property type="molecule type" value="Genomic_DNA"/>
</dbReference>
<feature type="transmembrane region" description="Helical" evidence="1">
    <location>
        <begin position="67"/>
        <end position="94"/>
    </location>
</feature>
<feature type="transmembrane region" description="Helical" evidence="1">
    <location>
        <begin position="185"/>
        <end position="218"/>
    </location>
</feature>
<feature type="transmembrane region" description="Helical" evidence="1">
    <location>
        <begin position="37"/>
        <end position="55"/>
    </location>
</feature>
<dbReference type="PROSITE" id="PS50887">
    <property type="entry name" value="GGDEF"/>
    <property type="match status" value="1"/>
</dbReference>
<keyword evidence="1" id="KW-0472">Membrane</keyword>
<dbReference type="GO" id="GO:0005886">
    <property type="term" value="C:plasma membrane"/>
    <property type="evidence" value="ECO:0007669"/>
    <property type="project" value="TreeGrafter"/>
</dbReference>
<feature type="transmembrane region" description="Helical" evidence="1">
    <location>
        <begin position="256"/>
        <end position="278"/>
    </location>
</feature>
<dbReference type="GO" id="GO:0052621">
    <property type="term" value="F:diguanylate cyclase activity"/>
    <property type="evidence" value="ECO:0007669"/>
    <property type="project" value="TreeGrafter"/>
</dbReference>
<evidence type="ECO:0000313" key="3">
    <source>
        <dbReference type="EMBL" id="HGB36498.1"/>
    </source>
</evidence>
<dbReference type="SUPFAM" id="SSF55073">
    <property type="entry name" value="Nucleotide cyclase"/>
    <property type="match status" value="1"/>
</dbReference>
<dbReference type="NCBIfam" id="TIGR00254">
    <property type="entry name" value="GGDEF"/>
    <property type="match status" value="1"/>
</dbReference>
<feature type="transmembrane region" description="Helical" evidence="1">
    <location>
        <begin position="115"/>
        <end position="136"/>
    </location>
</feature>
<feature type="domain" description="GGDEF" evidence="2">
    <location>
        <begin position="390"/>
        <end position="516"/>
    </location>
</feature>
<feature type="transmembrane region" description="Helical" evidence="1">
    <location>
        <begin position="142"/>
        <end position="164"/>
    </location>
</feature>
<dbReference type="PANTHER" id="PTHR45138:SF9">
    <property type="entry name" value="DIGUANYLATE CYCLASE DGCM-RELATED"/>
    <property type="match status" value="1"/>
</dbReference>
<dbReference type="InterPro" id="IPR029787">
    <property type="entry name" value="Nucleotide_cyclase"/>
</dbReference>
<dbReference type="InterPro" id="IPR043128">
    <property type="entry name" value="Rev_trsase/Diguanyl_cyclase"/>
</dbReference>
<evidence type="ECO:0000256" key="1">
    <source>
        <dbReference type="SAM" id="Phobius"/>
    </source>
</evidence>
<keyword evidence="1" id="KW-0812">Transmembrane</keyword>
<proteinExistence type="predicted"/>
<dbReference type="InterPro" id="IPR050469">
    <property type="entry name" value="Diguanylate_Cyclase"/>
</dbReference>
<accession>A0A7V3KPQ7</accession>
<dbReference type="GO" id="GO:1902201">
    <property type="term" value="P:negative regulation of bacterial-type flagellum-dependent cell motility"/>
    <property type="evidence" value="ECO:0007669"/>
    <property type="project" value="TreeGrafter"/>
</dbReference>
<evidence type="ECO:0000259" key="2">
    <source>
        <dbReference type="PROSITE" id="PS50887"/>
    </source>
</evidence>
<dbReference type="SMART" id="SM00267">
    <property type="entry name" value="GGDEF"/>
    <property type="match status" value="1"/>
</dbReference>
<keyword evidence="1" id="KW-1133">Transmembrane helix</keyword>
<dbReference type="Pfam" id="PF00990">
    <property type="entry name" value="GGDEF"/>
    <property type="match status" value="1"/>
</dbReference>
<organism evidence="3">
    <name type="scientific">candidate division WOR-3 bacterium</name>
    <dbReference type="NCBI Taxonomy" id="2052148"/>
    <lineage>
        <taxon>Bacteria</taxon>
        <taxon>Bacteria division WOR-3</taxon>
    </lineage>
</organism>
<dbReference type="PANTHER" id="PTHR45138">
    <property type="entry name" value="REGULATORY COMPONENTS OF SENSORY TRANSDUCTION SYSTEM"/>
    <property type="match status" value="1"/>
</dbReference>
<sequence length="516" mass="58861">MLNRSRLRLWYDLLIGLTGVLTSTVLVILKRPAFPQFFLYVFICVISALGALWIVTFRSTIVSFEIALFFFVTITFGPYVGSFTAMIVILLVWVGKALYSYVKKEGDPLYTLREGFFNSGLYGILYLLGGIVYTALGKGFWGSLLSILVILVTNEFIFVIDEILRGRNILDYLKNEALPSDFVELLIFPLGISISLLFSAYGFPAVVPVVAVILLLAYIGHQYSLYQQELKENLSTMERLNEIQGMLNRLTEPQEILDYSLASISSIVPASFVAVRILRKISYLSELKIYRDGEIRTIDEEEFNNLSWDLIFNLTQDELILGELFIGLKQRVPRSLTSALENLVGVINASLNRSIIYKESILDGLTGLYTRRFFEERIKSYIAQSKREKTPFTIVLFDVDKLKYVNDTFGHLKGDELLVSFSKILRERTRESDLRARWGGDEFVVVFYGVRESEAESIARRVVEEFGKVRFKGMGGEFVASCTYACKQFDPEFPATPQELFYLVDSILIAKKKHRQ</sequence>
<comment type="caution">
    <text evidence="3">The sequence shown here is derived from an EMBL/GenBank/DDBJ whole genome shotgun (WGS) entry which is preliminary data.</text>
</comment>
<gene>
    <name evidence="3" type="ORF">ENV38_06320</name>
</gene>